<evidence type="ECO:0000313" key="1">
    <source>
        <dbReference type="EMBL" id="CAF1092015.1"/>
    </source>
</evidence>
<accession>A0A814NIH9</accession>
<dbReference type="EMBL" id="CAJOBC010005258">
    <property type="protein sequence ID" value="CAF3857501.1"/>
    <property type="molecule type" value="Genomic_DNA"/>
</dbReference>
<dbReference type="Proteomes" id="UP000681722">
    <property type="component" value="Unassembled WGS sequence"/>
</dbReference>
<reference evidence="1" key="1">
    <citation type="submission" date="2021-02" db="EMBL/GenBank/DDBJ databases">
        <authorList>
            <person name="Nowell W R."/>
        </authorList>
    </citation>
    <scope>NUCLEOTIDE SEQUENCE</scope>
</reference>
<sequence>MKLWPYQALAVTGPHVYINSNYICIEALEDKYPVKQSSDWSKFIHFYHSVNTKIFSSKKPSEEGKLNILTRNSVGLDICSQKEEEPEATTITATHSGRAGVEEENEADYILENSLFGMQINSYDRRTVDHLLDETNWINDRQKIGVFHAELKRRITADQEMKKKSDLVKSSPAKITACGSCEIDDDIEMAEDDEINELVEMRRCGGTHDLAQSSYWSDGDSNSDDK</sequence>
<name>A0A814NIH9_9BILA</name>
<dbReference type="AlphaFoldDB" id="A0A814NIH9"/>
<evidence type="ECO:0000313" key="3">
    <source>
        <dbReference type="Proteomes" id="UP000663829"/>
    </source>
</evidence>
<dbReference type="Proteomes" id="UP000663829">
    <property type="component" value="Unassembled WGS sequence"/>
</dbReference>
<evidence type="ECO:0000313" key="2">
    <source>
        <dbReference type="EMBL" id="CAF3857501.1"/>
    </source>
</evidence>
<dbReference type="EMBL" id="CAJNOQ010005258">
    <property type="protein sequence ID" value="CAF1092015.1"/>
    <property type="molecule type" value="Genomic_DNA"/>
</dbReference>
<protein>
    <submittedName>
        <fullName evidence="1">Uncharacterized protein</fullName>
    </submittedName>
</protein>
<proteinExistence type="predicted"/>
<comment type="caution">
    <text evidence="1">The sequence shown here is derived from an EMBL/GenBank/DDBJ whole genome shotgun (WGS) entry which is preliminary data.</text>
</comment>
<keyword evidence="3" id="KW-1185">Reference proteome</keyword>
<gene>
    <name evidence="1" type="ORF">GPM918_LOCUS18310</name>
    <name evidence="2" type="ORF">SRO942_LOCUS18307</name>
</gene>
<organism evidence="1 3">
    <name type="scientific">Didymodactylos carnosus</name>
    <dbReference type="NCBI Taxonomy" id="1234261"/>
    <lineage>
        <taxon>Eukaryota</taxon>
        <taxon>Metazoa</taxon>
        <taxon>Spiralia</taxon>
        <taxon>Gnathifera</taxon>
        <taxon>Rotifera</taxon>
        <taxon>Eurotatoria</taxon>
        <taxon>Bdelloidea</taxon>
        <taxon>Philodinida</taxon>
        <taxon>Philodinidae</taxon>
        <taxon>Didymodactylos</taxon>
    </lineage>
</organism>